<name>A0A1B1N3W8_9BACL</name>
<proteinExistence type="predicted"/>
<keyword evidence="1" id="KW-0966">Cell projection</keyword>
<dbReference type="Proteomes" id="UP000092573">
    <property type="component" value="Chromosome"/>
</dbReference>
<accession>A0A1B1N3W8</accession>
<dbReference type="STRING" id="1462996.AWM70_17190"/>
<reference evidence="1 2" key="1">
    <citation type="submission" date="2016-01" db="EMBL/GenBank/DDBJ databases">
        <title>Complete Genome Sequence of Paenibacillus yonginensis DCY84, a novel Plant Growth-Promoting Bacteria with Elicitation of Induced Systemic Resistance.</title>
        <authorList>
            <person name="Kim Y.J."/>
            <person name="Yang D.C."/>
            <person name="Sukweenadhi J."/>
        </authorList>
    </citation>
    <scope>NUCLEOTIDE SEQUENCE [LARGE SCALE GENOMIC DNA]</scope>
    <source>
        <strain evidence="1 2">DCY84</strain>
    </source>
</reference>
<keyword evidence="2" id="KW-1185">Reference proteome</keyword>
<dbReference type="KEGG" id="pyg:AWM70_17190"/>
<keyword evidence="1" id="KW-0282">Flagellum</keyword>
<gene>
    <name evidence="1" type="ORF">AWM70_17190</name>
</gene>
<dbReference type="OrthoDB" id="1739831at2"/>
<keyword evidence="1" id="KW-0969">Cilium</keyword>
<sequence length="135" mass="15330">MNLDNCPRCGKLYAKNFMGLCGDCIKEIEFEYDKCKTYLRENKGTHMQQLSDATGVSIKQITKFIREGRISIENNPEMAYPCEVCGVTMIREGNMCESCRTRLTRDLNSAAQDLSVETEAQGTMTYGAINKFRKD</sequence>
<dbReference type="EMBL" id="CP014167">
    <property type="protein sequence ID" value="ANS76102.1"/>
    <property type="molecule type" value="Genomic_DNA"/>
</dbReference>
<protein>
    <submittedName>
        <fullName evidence="1">Flagellar protein</fullName>
    </submittedName>
</protein>
<dbReference type="AlphaFoldDB" id="A0A1B1N3W8"/>
<dbReference type="RefSeq" id="WP_068698431.1">
    <property type="nucleotide sequence ID" value="NZ_CP014167.1"/>
</dbReference>
<evidence type="ECO:0000313" key="2">
    <source>
        <dbReference type="Proteomes" id="UP000092573"/>
    </source>
</evidence>
<evidence type="ECO:0000313" key="1">
    <source>
        <dbReference type="EMBL" id="ANS76102.1"/>
    </source>
</evidence>
<organism evidence="1 2">
    <name type="scientific">Paenibacillus yonginensis</name>
    <dbReference type="NCBI Taxonomy" id="1462996"/>
    <lineage>
        <taxon>Bacteria</taxon>
        <taxon>Bacillati</taxon>
        <taxon>Bacillota</taxon>
        <taxon>Bacilli</taxon>
        <taxon>Bacillales</taxon>
        <taxon>Paenibacillaceae</taxon>
        <taxon>Paenibacillus</taxon>
    </lineage>
</organism>